<organism evidence="3 4">
    <name type="scientific">Pseudoduganella buxea</name>
    <dbReference type="NCBI Taxonomy" id="1949069"/>
    <lineage>
        <taxon>Bacteria</taxon>
        <taxon>Pseudomonadati</taxon>
        <taxon>Pseudomonadota</taxon>
        <taxon>Betaproteobacteria</taxon>
        <taxon>Burkholderiales</taxon>
        <taxon>Oxalobacteraceae</taxon>
        <taxon>Telluria group</taxon>
        <taxon>Pseudoduganella</taxon>
    </lineage>
</organism>
<dbReference type="AlphaFoldDB" id="A0A6I3T3A2"/>
<feature type="region of interest" description="Disordered" evidence="1">
    <location>
        <begin position="238"/>
        <end position="264"/>
    </location>
</feature>
<dbReference type="EMBL" id="WNKZ01000119">
    <property type="protein sequence ID" value="MTV55981.1"/>
    <property type="molecule type" value="Genomic_DNA"/>
</dbReference>
<evidence type="ECO:0000313" key="5">
    <source>
        <dbReference type="Proteomes" id="UP000622638"/>
    </source>
</evidence>
<sequence>MAGKLSDTLNKSRAALIRLTSRNRKALRDMPPGLYDDWVRSAHIEFKGIPTDAFFYARAADALLTFFECVKRHHMPCALPSKAADSVWHAWLRHSPATLDAFCERHFGRRIAHVEAGDMSGGMQLPMARSLVMARLLERRNLAGPGVPGLFATDRKLCMPGGFAYHERRGFMVLSDMDERGVPAHAAQVPPGTDPWSLFDAGLIGSQDLKCWRERCLRSHMGGSTAGFDGGWSGGASGCDSDGGSSGDGGSCGGCGGGGGGGGD</sequence>
<dbReference type="Proteomes" id="UP000622638">
    <property type="component" value="Unassembled WGS sequence"/>
</dbReference>
<reference evidence="3 4" key="3">
    <citation type="submission" date="2019-11" db="EMBL/GenBank/DDBJ databases">
        <title>Type strains purchased from KCTC, JCM and DSMZ.</title>
        <authorList>
            <person name="Lu H."/>
        </authorList>
    </citation>
    <scope>NUCLEOTIDE SEQUENCE [LARGE SCALE GENOMIC DNA]</scope>
    <source>
        <strain evidence="3 4">KCTC 52429</strain>
    </source>
</reference>
<reference evidence="2" key="1">
    <citation type="journal article" date="2014" name="Int. J. Syst. Evol. Microbiol.">
        <title>Complete genome of a new Firmicutes species belonging to the dominant human colonic microbiota ('Ruminococcus bicirculans') reveals two chromosomes and a selective capacity to utilize plant glucans.</title>
        <authorList>
            <consortium name="NISC Comparative Sequencing Program"/>
            <person name="Wegmann U."/>
            <person name="Louis P."/>
            <person name="Goesmann A."/>
            <person name="Henrissat B."/>
            <person name="Duncan S.H."/>
            <person name="Flint H.J."/>
        </authorList>
    </citation>
    <scope>NUCLEOTIDE SEQUENCE</scope>
    <source>
        <strain evidence="2">CGMCC 1.15931</strain>
    </source>
</reference>
<dbReference type="RefSeq" id="WP_155473233.1">
    <property type="nucleotide sequence ID" value="NZ_BMKG01000003.1"/>
</dbReference>
<gene>
    <name evidence="2" type="ORF">GCM10011572_10880</name>
    <name evidence="3" type="ORF">GM672_24970</name>
</gene>
<reference evidence="2" key="4">
    <citation type="submission" date="2024-05" db="EMBL/GenBank/DDBJ databases">
        <authorList>
            <person name="Sun Q."/>
            <person name="Zhou Y."/>
        </authorList>
    </citation>
    <scope>NUCLEOTIDE SEQUENCE</scope>
    <source>
        <strain evidence="2">CGMCC 1.15931</strain>
    </source>
</reference>
<evidence type="ECO:0000256" key="1">
    <source>
        <dbReference type="SAM" id="MobiDB-lite"/>
    </source>
</evidence>
<dbReference type="OrthoDB" id="278697at2"/>
<proteinExistence type="predicted"/>
<comment type="caution">
    <text evidence="3">The sequence shown here is derived from an EMBL/GenBank/DDBJ whole genome shotgun (WGS) entry which is preliminary data.</text>
</comment>
<reference evidence="5" key="2">
    <citation type="journal article" date="2019" name="Int. J. Syst. Evol. Microbiol.">
        <title>The Global Catalogue of Microorganisms (GCM) 10K type strain sequencing project: providing services to taxonomists for standard genome sequencing and annotation.</title>
        <authorList>
            <consortium name="The Broad Institute Genomics Platform"/>
            <consortium name="The Broad Institute Genome Sequencing Center for Infectious Disease"/>
            <person name="Wu L."/>
            <person name="Ma J."/>
        </authorList>
    </citation>
    <scope>NUCLEOTIDE SEQUENCE [LARGE SCALE GENOMIC DNA]</scope>
    <source>
        <strain evidence="5">CGMCC 1.15931</strain>
    </source>
</reference>
<protein>
    <submittedName>
        <fullName evidence="3">Uncharacterized protein</fullName>
    </submittedName>
</protein>
<name>A0A6I3T3A2_9BURK</name>
<dbReference type="EMBL" id="BMKG01000003">
    <property type="protein sequence ID" value="GGB90647.1"/>
    <property type="molecule type" value="Genomic_DNA"/>
</dbReference>
<accession>A0A6I3T3A2</accession>
<evidence type="ECO:0000313" key="2">
    <source>
        <dbReference type="EMBL" id="GGB90647.1"/>
    </source>
</evidence>
<evidence type="ECO:0000313" key="4">
    <source>
        <dbReference type="Proteomes" id="UP000430634"/>
    </source>
</evidence>
<evidence type="ECO:0000313" key="3">
    <source>
        <dbReference type="EMBL" id="MTV55981.1"/>
    </source>
</evidence>
<keyword evidence="5" id="KW-1185">Reference proteome</keyword>
<dbReference type="Proteomes" id="UP000430634">
    <property type="component" value="Unassembled WGS sequence"/>
</dbReference>
<feature type="compositionally biased region" description="Gly residues" evidence="1">
    <location>
        <begin position="244"/>
        <end position="264"/>
    </location>
</feature>